<name>A0A9D1H667_9FIRM</name>
<protein>
    <recommendedName>
        <fullName evidence="1">glutamate--cysteine ligase</fullName>
        <ecNumber evidence="1">6.3.2.2</ecNumber>
    </recommendedName>
</protein>
<dbReference type="PIRSF" id="PIRSF017901">
    <property type="entry name" value="GCL"/>
    <property type="match status" value="1"/>
</dbReference>
<reference evidence="6" key="2">
    <citation type="journal article" date="2021" name="PeerJ">
        <title>Extensive microbial diversity within the chicken gut microbiome revealed by metagenomics and culture.</title>
        <authorList>
            <person name="Gilroy R."/>
            <person name="Ravi A."/>
            <person name="Getino M."/>
            <person name="Pursley I."/>
            <person name="Horton D.L."/>
            <person name="Alikhan N.F."/>
            <person name="Baker D."/>
            <person name="Gharbi K."/>
            <person name="Hall N."/>
            <person name="Watson M."/>
            <person name="Adriaenssens E.M."/>
            <person name="Foster-Nyarko E."/>
            <person name="Jarju S."/>
            <person name="Secka A."/>
            <person name="Antonio M."/>
            <person name="Oren A."/>
            <person name="Chaudhuri R.R."/>
            <person name="La Ragione R."/>
            <person name="Hildebrand F."/>
            <person name="Pallen M.J."/>
        </authorList>
    </citation>
    <scope>NUCLEOTIDE SEQUENCE</scope>
    <source>
        <strain evidence="6">CHK181-108</strain>
    </source>
</reference>
<comment type="catalytic activity">
    <reaction evidence="5">
        <text>L-cysteine + L-glutamate + ATP = gamma-L-glutamyl-L-cysteine + ADP + phosphate + H(+)</text>
        <dbReference type="Rhea" id="RHEA:13285"/>
        <dbReference type="ChEBI" id="CHEBI:15378"/>
        <dbReference type="ChEBI" id="CHEBI:29985"/>
        <dbReference type="ChEBI" id="CHEBI:30616"/>
        <dbReference type="ChEBI" id="CHEBI:35235"/>
        <dbReference type="ChEBI" id="CHEBI:43474"/>
        <dbReference type="ChEBI" id="CHEBI:58173"/>
        <dbReference type="ChEBI" id="CHEBI:456216"/>
        <dbReference type="EC" id="6.3.2.2"/>
    </reaction>
</comment>
<reference evidence="6" key="1">
    <citation type="submission" date="2020-10" db="EMBL/GenBank/DDBJ databases">
        <authorList>
            <person name="Gilroy R."/>
        </authorList>
    </citation>
    <scope>NUCLEOTIDE SEQUENCE</scope>
    <source>
        <strain evidence="6">CHK181-108</strain>
    </source>
</reference>
<dbReference type="EMBL" id="DVLU01000094">
    <property type="protein sequence ID" value="HIT85959.1"/>
    <property type="molecule type" value="Genomic_DNA"/>
</dbReference>
<keyword evidence="4" id="KW-0067">ATP-binding</keyword>
<dbReference type="Pfam" id="PF04107">
    <property type="entry name" value="GCS2"/>
    <property type="match status" value="1"/>
</dbReference>
<evidence type="ECO:0000313" key="6">
    <source>
        <dbReference type="EMBL" id="HIT85959.1"/>
    </source>
</evidence>
<dbReference type="PANTHER" id="PTHR34378:SF1">
    <property type="entry name" value="GLUTAMATE--CYSTEINE LIGASE, CHLOROPLASTIC"/>
    <property type="match status" value="1"/>
</dbReference>
<evidence type="ECO:0000256" key="1">
    <source>
        <dbReference type="ARBA" id="ARBA00012220"/>
    </source>
</evidence>
<accession>A0A9D1H667</accession>
<dbReference type="Proteomes" id="UP000824165">
    <property type="component" value="Unassembled WGS sequence"/>
</dbReference>
<evidence type="ECO:0000256" key="2">
    <source>
        <dbReference type="ARBA" id="ARBA00022598"/>
    </source>
</evidence>
<proteinExistence type="predicted"/>
<dbReference type="GO" id="GO:0005524">
    <property type="term" value="F:ATP binding"/>
    <property type="evidence" value="ECO:0007669"/>
    <property type="project" value="UniProtKB-KW"/>
</dbReference>
<dbReference type="InterPro" id="IPR035434">
    <property type="entry name" value="GCL_bact_plant"/>
</dbReference>
<dbReference type="AlphaFoldDB" id="A0A9D1H667"/>
<dbReference type="SUPFAM" id="SSF55931">
    <property type="entry name" value="Glutamine synthetase/guanido kinase"/>
    <property type="match status" value="1"/>
</dbReference>
<dbReference type="GO" id="GO:0004357">
    <property type="term" value="F:glutamate-cysteine ligase activity"/>
    <property type="evidence" value="ECO:0007669"/>
    <property type="project" value="UniProtKB-EC"/>
</dbReference>
<keyword evidence="2 6" id="KW-0436">Ligase</keyword>
<dbReference type="EC" id="6.3.2.2" evidence="1"/>
<feature type="non-terminal residue" evidence="6">
    <location>
        <position position="1"/>
    </location>
</feature>
<evidence type="ECO:0000256" key="3">
    <source>
        <dbReference type="ARBA" id="ARBA00022741"/>
    </source>
</evidence>
<gene>
    <name evidence="6" type="ORF">IAA60_08685</name>
</gene>
<organism evidence="6 7">
    <name type="scientific">Candidatus Ornithomonoglobus intestinigallinarum</name>
    <dbReference type="NCBI Taxonomy" id="2840894"/>
    <lineage>
        <taxon>Bacteria</taxon>
        <taxon>Bacillati</taxon>
        <taxon>Bacillota</taxon>
        <taxon>Clostridia</taxon>
        <taxon>Candidatus Ornithomonoglobus</taxon>
    </lineage>
</organism>
<dbReference type="InterPro" id="IPR006336">
    <property type="entry name" value="GCS2"/>
</dbReference>
<evidence type="ECO:0000256" key="5">
    <source>
        <dbReference type="ARBA" id="ARBA00048819"/>
    </source>
</evidence>
<dbReference type="PANTHER" id="PTHR34378">
    <property type="entry name" value="GLUTAMATE--CYSTEINE LIGASE, CHLOROPLASTIC"/>
    <property type="match status" value="1"/>
</dbReference>
<comment type="caution">
    <text evidence="6">The sequence shown here is derived from an EMBL/GenBank/DDBJ whole genome shotgun (WGS) entry which is preliminary data.</text>
</comment>
<dbReference type="GO" id="GO:0006750">
    <property type="term" value="P:glutathione biosynthetic process"/>
    <property type="evidence" value="ECO:0007669"/>
    <property type="project" value="InterPro"/>
</dbReference>
<keyword evidence="3" id="KW-0547">Nucleotide-binding</keyword>
<dbReference type="InterPro" id="IPR014746">
    <property type="entry name" value="Gln_synth/guanido_kin_cat_dom"/>
</dbReference>
<evidence type="ECO:0000256" key="4">
    <source>
        <dbReference type="ARBA" id="ARBA00022840"/>
    </source>
</evidence>
<evidence type="ECO:0000313" key="7">
    <source>
        <dbReference type="Proteomes" id="UP000824165"/>
    </source>
</evidence>
<sequence>FIDMDCNSIAEYIRAGAKPSENIGVELEHFVTGADGSCVGYYGENGMGAVLEGLARFFDEKFYSEGQLIALSNGRYHLTLEPAAQLEISIEPLGSVDEIRAAYGEFSQLIAPELEKRGLRLLEYGYMVRGAAADAPLIPKKRYEFMDRYFKSSGRYGINMMRGTASAQVSIDYSDERDCIKKFRLANALSPLFALICDNSPVFENKPYAGRMARTMIWSDVDAERCGIVRGGVEPDFTADKYAEYILNVPAIFTERGGKAVYTGRKRIGELYETMTRGDVEHVLSMVFPDVRLKNYIEIRPADSMPIEYTLSYAALVKGIFRRTDEISRAIELDKIKTHEAENAKAELMRHGFDGEIYGINAHGLLLYLLDTAKSALDAADAKYLAEIGEIITTKTTLKDRAEAILNNGGERKC</sequence>
<dbReference type="Gene3D" id="3.30.590.20">
    <property type="match status" value="1"/>
</dbReference>